<accession>A0A1J5RC21</accession>
<dbReference type="AlphaFoldDB" id="A0A1J5RC21"/>
<gene>
    <name evidence="1" type="primary">mobA_10</name>
    <name evidence="1" type="ORF">GALL_243990</name>
</gene>
<dbReference type="InterPro" id="IPR006983">
    <property type="entry name" value="MbeD_MobD"/>
</dbReference>
<organism evidence="1">
    <name type="scientific">mine drainage metagenome</name>
    <dbReference type="NCBI Taxonomy" id="410659"/>
    <lineage>
        <taxon>unclassified sequences</taxon>
        <taxon>metagenomes</taxon>
        <taxon>ecological metagenomes</taxon>
    </lineage>
</organism>
<dbReference type="InterPro" id="IPR029044">
    <property type="entry name" value="Nucleotide-diphossugar_trans"/>
</dbReference>
<comment type="caution">
    <text evidence="1">The sequence shown here is derived from an EMBL/GenBank/DDBJ whole genome shotgun (WGS) entry which is preliminary data.</text>
</comment>
<sequence length="102" mass="11793">MVLACDMIDMNAEILKALLKNHEDSVYTDVSVYKNDDRVEPLCSIYSSKALQKIITLLKANQLTKHSMLFALEQLNTNYIQLKEEWKPAFKNYNTPNDLHTT</sequence>
<dbReference type="Pfam" id="PF04899">
    <property type="entry name" value="MbeD_MobD"/>
    <property type="match status" value="1"/>
</dbReference>
<evidence type="ECO:0000313" key="1">
    <source>
        <dbReference type="EMBL" id="OIQ93640.1"/>
    </source>
</evidence>
<dbReference type="EC" id="2.7.7.77" evidence="1"/>
<name>A0A1J5RC21_9ZZZZ</name>
<protein>
    <submittedName>
        <fullName evidence="1">Molybdenum cofactor guanylyltransferase</fullName>
        <ecNumber evidence="1">2.7.7.77</ecNumber>
    </submittedName>
</protein>
<dbReference type="EMBL" id="MLJW01000203">
    <property type="protein sequence ID" value="OIQ93640.1"/>
    <property type="molecule type" value="Genomic_DNA"/>
</dbReference>
<dbReference type="GO" id="GO:0061603">
    <property type="term" value="F:molybdenum cofactor guanylyltransferase activity"/>
    <property type="evidence" value="ECO:0007669"/>
    <property type="project" value="UniProtKB-EC"/>
</dbReference>
<keyword evidence="1" id="KW-0548">Nucleotidyltransferase</keyword>
<keyword evidence="1" id="KW-0808">Transferase</keyword>
<reference evidence="1" key="1">
    <citation type="submission" date="2016-10" db="EMBL/GenBank/DDBJ databases">
        <title>Sequence of Gallionella enrichment culture.</title>
        <authorList>
            <person name="Poehlein A."/>
            <person name="Muehling M."/>
            <person name="Daniel R."/>
        </authorList>
    </citation>
    <scope>NUCLEOTIDE SEQUENCE</scope>
</reference>
<dbReference type="SUPFAM" id="SSF53448">
    <property type="entry name" value="Nucleotide-diphospho-sugar transferases"/>
    <property type="match status" value="1"/>
</dbReference>
<proteinExistence type="predicted"/>
<dbReference type="Gene3D" id="3.90.550.10">
    <property type="entry name" value="Spore Coat Polysaccharide Biosynthesis Protein SpsA, Chain A"/>
    <property type="match status" value="1"/>
</dbReference>